<dbReference type="PANTHER" id="PTHR30204">
    <property type="entry name" value="REDOX-CYCLING DRUG-SENSING TRANSCRIPTIONAL ACTIVATOR SOXR"/>
    <property type="match status" value="1"/>
</dbReference>
<dbReference type="PROSITE" id="PS50937">
    <property type="entry name" value="HTH_MERR_2"/>
    <property type="match status" value="1"/>
</dbReference>
<gene>
    <name evidence="4" type="ORF">AB4Y30_01225</name>
</gene>
<sequence>MNEKMYTVKKFAELTGVTERTLRYYDRKGVLVPTNYNEKGHRLYNHADIVKMQKILTLKYLGFSLKEIIESLSKHSTNSVHDTLNKQKELLKKKRDEIDNVIQTISRVEEIIQHEEVESDLLLAIIHSIQIEKRQEDWLSNQLSKPMVDKVFMQHLSEEEKLNTERELLIAINKLQGFYEHGVPPNAIEVQSLMKQLGEILNKVIEPEYQEELEKLKIEESSTYYFSLISKGLQDYASEASRILNEENNTKGGDKYKR</sequence>
<feature type="coiled-coil region" evidence="2">
    <location>
        <begin position="81"/>
        <end position="111"/>
    </location>
</feature>
<organism evidence="4">
    <name type="scientific">Ornithinibacillus sp. 4-3</name>
    <dbReference type="NCBI Taxonomy" id="3231488"/>
    <lineage>
        <taxon>Bacteria</taxon>
        <taxon>Bacillati</taxon>
        <taxon>Bacillota</taxon>
        <taxon>Bacilli</taxon>
        <taxon>Bacillales</taxon>
        <taxon>Bacillaceae</taxon>
        <taxon>Ornithinibacillus</taxon>
    </lineage>
</organism>
<keyword evidence="1" id="KW-0238">DNA-binding</keyword>
<dbReference type="InterPro" id="IPR047057">
    <property type="entry name" value="MerR_fam"/>
</dbReference>
<name>A0AB39HR60_9BACI</name>
<dbReference type="GO" id="GO:0003700">
    <property type="term" value="F:DNA-binding transcription factor activity"/>
    <property type="evidence" value="ECO:0007669"/>
    <property type="project" value="InterPro"/>
</dbReference>
<keyword evidence="2" id="KW-0175">Coiled coil</keyword>
<dbReference type="PANTHER" id="PTHR30204:SF96">
    <property type="entry name" value="CHROMOSOME-ANCHORING PROTEIN RACA"/>
    <property type="match status" value="1"/>
</dbReference>
<accession>A0AB39HR60</accession>
<dbReference type="Gene3D" id="6.10.250.360">
    <property type="match status" value="1"/>
</dbReference>
<proteinExistence type="predicted"/>
<evidence type="ECO:0000256" key="1">
    <source>
        <dbReference type="ARBA" id="ARBA00023125"/>
    </source>
</evidence>
<dbReference type="SUPFAM" id="SSF46955">
    <property type="entry name" value="Putative DNA-binding domain"/>
    <property type="match status" value="1"/>
</dbReference>
<dbReference type="InterPro" id="IPR009061">
    <property type="entry name" value="DNA-bd_dom_put_sf"/>
</dbReference>
<dbReference type="Gene3D" id="1.10.1660.10">
    <property type="match status" value="1"/>
</dbReference>
<dbReference type="PRINTS" id="PR00040">
    <property type="entry name" value="HTHMERR"/>
</dbReference>
<dbReference type="RefSeq" id="WP_368653717.1">
    <property type="nucleotide sequence ID" value="NZ_CP162599.1"/>
</dbReference>
<protein>
    <submittedName>
        <fullName evidence="4">MerR family transcriptional regulator</fullName>
    </submittedName>
</protein>
<reference evidence="4" key="1">
    <citation type="submission" date="2024-07" db="EMBL/GenBank/DDBJ databases">
        <title>Halotolerant mesophilic bacterium Ornithinibacillus sp. 4-3, sp. nov., isolated from soil.</title>
        <authorList>
            <person name="Sidarenka A.V."/>
            <person name="Guliayeva D.E."/>
            <person name="Leanovich S.I."/>
            <person name="Hileuskaya K.S."/>
            <person name="Akhremchuk A.E."/>
            <person name="Sikolenko M.A."/>
            <person name="Valentovich L.N."/>
        </authorList>
    </citation>
    <scope>NUCLEOTIDE SEQUENCE</scope>
    <source>
        <strain evidence="4">4-3</strain>
    </source>
</reference>
<evidence type="ECO:0000256" key="2">
    <source>
        <dbReference type="SAM" id="Coils"/>
    </source>
</evidence>
<feature type="domain" description="HTH merR-type" evidence="3">
    <location>
        <begin position="5"/>
        <end position="74"/>
    </location>
</feature>
<dbReference type="CDD" id="cd01106">
    <property type="entry name" value="HTH_TipAL-Mta"/>
    <property type="match status" value="1"/>
</dbReference>
<dbReference type="Pfam" id="PF13411">
    <property type="entry name" value="MerR_1"/>
    <property type="match status" value="1"/>
</dbReference>
<dbReference type="AlphaFoldDB" id="A0AB39HR60"/>
<dbReference type="EMBL" id="CP162599">
    <property type="protein sequence ID" value="XDK33030.1"/>
    <property type="molecule type" value="Genomic_DNA"/>
</dbReference>
<evidence type="ECO:0000313" key="4">
    <source>
        <dbReference type="EMBL" id="XDK33030.1"/>
    </source>
</evidence>
<evidence type="ECO:0000259" key="3">
    <source>
        <dbReference type="PROSITE" id="PS50937"/>
    </source>
</evidence>
<dbReference type="SMART" id="SM00422">
    <property type="entry name" value="HTH_MERR"/>
    <property type="match status" value="1"/>
</dbReference>
<dbReference type="InterPro" id="IPR000551">
    <property type="entry name" value="MerR-type_HTH_dom"/>
</dbReference>
<dbReference type="GO" id="GO:0003677">
    <property type="term" value="F:DNA binding"/>
    <property type="evidence" value="ECO:0007669"/>
    <property type="project" value="UniProtKB-KW"/>
</dbReference>